<organism evidence="1 2">
    <name type="scientific">Candidatus Pantoea soli</name>
    <dbReference type="NCBI Taxonomy" id="3098669"/>
    <lineage>
        <taxon>Bacteria</taxon>
        <taxon>Pseudomonadati</taxon>
        <taxon>Pseudomonadota</taxon>
        <taxon>Gammaproteobacteria</taxon>
        <taxon>Enterobacterales</taxon>
        <taxon>Erwiniaceae</taxon>
        <taxon>Pantoea</taxon>
    </lineage>
</organism>
<name>A0A518XEM0_9GAMM</name>
<keyword evidence="2" id="KW-1185">Reference proteome</keyword>
<protein>
    <submittedName>
        <fullName evidence="1">Uncharacterized protein</fullName>
    </submittedName>
</protein>
<dbReference type="AlphaFoldDB" id="A0A518XEM0"/>
<sequence>MSYQETRRQSQPDQLIITPFISCFLWLPAPVFLRPAINSLPASASLNLFFDTLDAAAFFQRKGLRARQPARFASAGLWYR</sequence>
<reference evidence="1 2" key="1">
    <citation type="submission" date="2018-10" db="EMBL/GenBank/DDBJ databases">
        <title>Genome Sequencing of Pantoea dispersa DSM 32899.</title>
        <authorList>
            <person name="Nawrath M."/>
            <person name="Ottenheim C."/>
            <person name="Wilm A."/>
            <person name="Zimmermann W."/>
            <person name="Wu J.C."/>
        </authorList>
    </citation>
    <scope>NUCLEOTIDE SEQUENCE [LARGE SCALE GENOMIC DNA]</scope>
    <source>
        <strain evidence="1 2">DSM 32899</strain>
    </source>
</reference>
<dbReference type="KEGG" id="pdis:D8B20_12555"/>
<dbReference type="Proteomes" id="UP000319411">
    <property type="component" value="Chromosome"/>
</dbReference>
<evidence type="ECO:0000313" key="1">
    <source>
        <dbReference type="EMBL" id="QDY42668.1"/>
    </source>
</evidence>
<gene>
    <name evidence="1" type="ORF">D8B20_12555</name>
</gene>
<accession>A0A518XEM0</accession>
<dbReference type="EMBL" id="CP032702">
    <property type="protein sequence ID" value="QDY42668.1"/>
    <property type="molecule type" value="Genomic_DNA"/>
</dbReference>
<evidence type="ECO:0000313" key="2">
    <source>
        <dbReference type="Proteomes" id="UP000319411"/>
    </source>
</evidence>
<proteinExistence type="predicted"/>